<proteinExistence type="predicted"/>
<dbReference type="AlphaFoldDB" id="A0A7Y9QWA4"/>
<dbReference type="PROSITE" id="PS51450">
    <property type="entry name" value="LRR"/>
    <property type="match status" value="2"/>
</dbReference>
<keyword evidence="6" id="KW-1185">Reference proteome</keyword>
<dbReference type="Gene3D" id="3.80.10.10">
    <property type="entry name" value="Ribonuclease Inhibitor"/>
    <property type="match status" value="2"/>
</dbReference>
<dbReference type="InterPro" id="IPR017441">
    <property type="entry name" value="Protein_kinase_ATP_BS"/>
</dbReference>
<dbReference type="GO" id="GO:0005737">
    <property type="term" value="C:cytoplasm"/>
    <property type="evidence" value="ECO:0007669"/>
    <property type="project" value="TreeGrafter"/>
</dbReference>
<dbReference type="SMART" id="SM00369">
    <property type="entry name" value="LRR_TYP"/>
    <property type="match status" value="5"/>
</dbReference>
<reference evidence="5 6" key="1">
    <citation type="submission" date="2020-07" db="EMBL/GenBank/DDBJ databases">
        <title>Genomic Encyclopedia of Archaeal and Bacterial Type Strains, Phase II (KMG-II): from individual species to whole genera.</title>
        <authorList>
            <person name="Goeker M."/>
        </authorList>
    </citation>
    <scope>NUCLEOTIDE SEQUENCE [LARGE SCALE GENOMIC DNA]</scope>
    <source>
        <strain evidence="5 6">DSM 21226</strain>
    </source>
</reference>
<dbReference type="InterPro" id="IPR001245">
    <property type="entry name" value="Ser-Thr/Tyr_kinase_cat_dom"/>
</dbReference>
<dbReference type="InterPro" id="IPR050216">
    <property type="entry name" value="LRR_domain-containing"/>
</dbReference>
<dbReference type="EMBL" id="JACCFH010000001">
    <property type="protein sequence ID" value="NYG32616.1"/>
    <property type="molecule type" value="Genomic_DNA"/>
</dbReference>
<dbReference type="Pfam" id="PF00560">
    <property type="entry name" value="LRR_1"/>
    <property type="match status" value="1"/>
</dbReference>
<dbReference type="PROSITE" id="PS00107">
    <property type="entry name" value="PROTEIN_KINASE_ATP"/>
    <property type="match status" value="1"/>
</dbReference>
<name>A0A7Y9QWA4_9BURK</name>
<feature type="domain" description="Protein kinase" evidence="4">
    <location>
        <begin position="207"/>
        <end position="439"/>
    </location>
</feature>
<dbReference type="InterPro" id="IPR011009">
    <property type="entry name" value="Kinase-like_dom_sf"/>
</dbReference>
<dbReference type="InterPro" id="IPR032675">
    <property type="entry name" value="LRR_dom_sf"/>
</dbReference>
<accession>A0A7Y9QWA4</accession>
<dbReference type="PANTHER" id="PTHR48051:SF1">
    <property type="entry name" value="RAS SUPPRESSOR PROTEIN 1"/>
    <property type="match status" value="1"/>
</dbReference>
<feature type="binding site" evidence="3">
    <location>
        <position position="239"/>
    </location>
    <ligand>
        <name>ATP</name>
        <dbReference type="ChEBI" id="CHEBI:30616"/>
    </ligand>
</feature>
<dbReference type="SUPFAM" id="SSF52058">
    <property type="entry name" value="L domain-like"/>
    <property type="match status" value="1"/>
</dbReference>
<dbReference type="PROSITE" id="PS50011">
    <property type="entry name" value="PROTEIN_KINASE_DOM"/>
    <property type="match status" value="1"/>
</dbReference>
<dbReference type="SUPFAM" id="SSF56112">
    <property type="entry name" value="Protein kinase-like (PK-like)"/>
    <property type="match status" value="1"/>
</dbReference>
<dbReference type="Gene3D" id="1.10.510.10">
    <property type="entry name" value="Transferase(Phosphotransferase) domain 1"/>
    <property type="match status" value="1"/>
</dbReference>
<dbReference type="InterPro" id="IPR000719">
    <property type="entry name" value="Prot_kinase_dom"/>
</dbReference>
<sequence>MSLENLRALRRGALAGARRLDLCCDLTALPPEVFDLADTLEILNLTGNRLSTLPDDLPRLHRLRVVFCSDNAFTTLPPVLGSCGQLEMVGFKANRITRVPPESLPPRLRWLILTDNAVETLPDTLGACLRLEKLMLAGNRLTTLPDLSGCGELALLRLAANRLEALPPWLLSMPRLAWLALAGNQVFHKPSHARHSMDLPRIPWEHLVFQHVLGEGASGVIHKATWKESERLSTAVAVKLFKGSVTSDGLPDSEMAATIAAAGHPGLVGVEGLVHNPADPVPGLVLPLLDSSFQALAGPPSFASCSRDVYPDGFSLSVDKLLIIIRSVAGAVAHLHARGLLHGDLYGHNLLWNGTDRVLLSDFGAASFFDPDDRATAEGLQRLEVRAFGCLLEELLEAVDNPVDACCGPLAVLRDACLQPQVTRRPLFSDLVGALADLG</sequence>
<dbReference type="GO" id="GO:0005524">
    <property type="term" value="F:ATP binding"/>
    <property type="evidence" value="ECO:0007669"/>
    <property type="project" value="UniProtKB-UniRule"/>
</dbReference>
<dbReference type="SMART" id="SM00364">
    <property type="entry name" value="LRR_BAC"/>
    <property type="match status" value="3"/>
</dbReference>
<evidence type="ECO:0000313" key="6">
    <source>
        <dbReference type="Proteomes" id="UP000518288"/>
    </source>
</evidence>
<dbReference type="Pfam" id="PF07714">
    <property type="entry name" value="PK_Tyr_Ser-Thr"/>
    <property type="match status" value="1"/>
</dbReference>
<keyword evidence="3" id="KW-0547">Nucleotide-binding</keyword>
<evidence type="ECO:0000256" key="1">
    <source>
        <dbReference type="ARBA" id="ARBA00022614"/>
    </source>
</evidence>
<organism evidence="5 6">
    <name type="scientific">Sphaerotilus montanus</name>
    <dbReference type="NCBI Taxonomy" id="522889"/>
    <lineage>
        <taxon>Bacteria</taxon>
        <taxon>Pseudomonadati</taxon>
        <taxon>Pseudomonadota</taxon>
        <taxon>Betaproteobacteria</taxon>
        <taxon>Burkholderiales</taxon>
        <taxon>Sphaerotilaceae</taxon>
        <taxon>Sphaerotilus</taxon>
    </lineage>
</organism>
<comment type="caution">
    <text evidence="5">The sequence shown here is derived from an EMBL/GenBank/DDBJ whole genome shotgun (WGS) entry which is preliminary data.</text>
</comment>
<keyword evidence="3" id="KW-0067">ATP-binding</keyword>
<dbReference type="Gene3D" id="3.30.200.20">
    <property type="entry name" value="Phosphorylase Kinase, domain 1"/>
    <property type="match status" value="1"/>
</dbReference>
<dbReference type="GO" id="GO:0004672">
    <property type="term" value="F:protein kinase activity"/>
    <property type="evidence" value="ECO:0007669"/>
    <property type="project" value="InterPro"/>
</dbReference>
<dbReference type="RefSeq" id="WP_179633489.1">
    <property type="nucleotide sequence ID" value="NZ_JACCFH010000001.1"/>
</dbReference>
<evidence type="ECO:0000256" key="2">
    <source>
        <dbReference type="ARBA" id="ARBA00022737"/>
    </source>
</evidence>
<dbReference type="Proteomes" id="UP000518288">
    <property type="component" value="Unassembled WGS sequence"/>
</dbReference>
<keyword evidence="1" id="KW-0433">Leucine-rich repeat</keyword>
<protein>
    <recommendedName>
        <fullName evidence="4">Protein kinase domain-containing protein</fullName>
    </recommendedName>
</protein>
<keyword evidence="2" id="KW-0677">Repeat</keyword>
<dbReference type="InterPro" id="IPR003591">
    <property type="entry name" value="Leu-rich_rpt_typical-subtyp"/>
</dbReference>
<evidence type="ECO:0000313" key="5">
    <source>
        <dbReference type="EMBL" id="NYG32616.1"/>
    </source>
</evidence>
<gene>
    <name evidence="5" type="ORF">BDD16_001602</name>
</gene>
<dbReference type="InterPro" id="IPR001611">
    <property type="entry name" value="Leu-rich_rpt"/>
</dbReference>
<evidence type="ECO:0000256" key="3">
    <source>
        <dbReference type="PROSITE-ProRule" id="PRU10141"/>
    </source>
</evidence>
<dbReference type="PANTHER" id="PTHR48051">
    <property type="match status" value="1"/>
</dbReference>
<evidence type="ECO:0000259" key="4">
    <source>
        <dbReference type="PROSITE" id="PS50011"/>
    </source>
</evidence>